<evidence type="ECO:0000256" key="1">
    <source>
        <dbReference type="SAM" id="MobiDB-lite"/>
    </source>
</evidence>
<organism evidence="2 3">
    <name type="scientific">Cordyceps fumosorosea (strain ARSEF 2679)</name>
    <name type="common">Isaria fumosorosea</name>
    <dbReference type="NCBI Taxonomy" id="1081104"/>
    <lineage>
        <taxon>Eukaryota</taxon>
        <taxon>Fungi</taxon>
        <taxon>Dikarya</taxon>
        <taxon>Ascomycota</taxon>
        <taxon>Pezizomycotina</taxon>
        <taxon>Sordariomycetes</taxon>
        <taxon>Hypocreomycetidae</taxon>
        <taxon>Hypocreales</taxon>
        <taxon>Cordycipitaceae</taxon>
        <taxon>Cordyceps</taxon>
    </lineage>
</organism>
<sequence length="91" mass="9562">MASTYDSASVVADCGCTNEHCNPSDDDLASQESLRSARLDLMLHSSEPSVVALQAKQSVTTLLDGLPIPRTGGAEQEPAKKTDATNTATRL</sequence>
<feature type="region of interest" description="Disordered" evidence="1">
    <location>
        <begin position="66"/>
        <end position="91"/>
    </location>
</feature>
<accession>A0A168EHV2</accession>
<comment type="caution">
    <text evidence="2">The sequence shown here is derived from an EMBL/GenBank/DDBJ whole genome shotgun (WGS) entry which is preliminary data.</text>
</comment>
<protein>
    <submittedName>
        <fullName evidence="2">Uncharacterized protein</fullName>
    </submittedName>
</protein>
<dbReference type="RefSeq" id="XP_018708781.1">
    <property type="nucleotide sequence ID" value="XM_018844331.1"/>
</dbReference>
<evidence type="ECO:0000313" key="2">
    <source>
        <dbReference type="EMBL" id="OAA73823.1"/>
    </source>
</evidence>
<evidence type="ECO:0000313" key="3">
    <source>
        <dbReference type="Proteomes" id="UP000076744"/>
    </source>
</evidence>
<name>A0A168EHV2_CORFA</name>
<gene>
    <name evidence="2" type="ORF">ISF_00724</name>
</gene>
<keyword evidence="3" id="KW-1185">Reference proteome</keyword>
<reference evidence="2 3" key="1">
    <citation type="journal article" date="2016" name="Genome Biol. Evol.">
        <title>Divergent and convergent evolution of fungal pathogenicity.</title>
        <authorList>
            <person name="Shang Y."/>
            <person name="Xiao G."/>
            <person name="Zheng P."/>
            <person name="Cen K."/>
            <person name="Zhan S."/>
            <person name="Wang C."/>
        </authorList>
    </citation>
    <scope>NUCLEOTIDE SEQUENCE [LARGE SCALE GENOMIC DNA]</scope>
    <source>
        <strain evidence="2 3">ARSEF 2679</strain>
    </source>
</reference>
<dbReference type="EMBL" id="AZHB01000001">
    <property type="protein sequence ID" value="OAA73823.1"/>
    <property type="molecule type" value="Genomic_DNA"/>
</dbReference>
<dbReference type="Proteomes" id="UP000076744">
    <property type="component" value="Unassembled WGS sequence"/>
</dbReference>
<dbReference type="AlphaFoldDB" id="A0A168EHV2"/>
<proteinExistence type="predicted"/>
<dbReference type="GeneID" id="30017016"/>